<reference evidence="2" key="2">
    <citation type="submission" date="2022-03" db="EMBL/GenBank/DDBJ databases">
        <title>Draft title - Genomic analysis of global carrot germplasm unveils the trajectory of domestication and the origin of high carotenoid orange carrot.</title>
        <authorList>
            <person name="Iorizzo M."/>
            <person name="Ellison S."/>
            <person name="Senalik D."/>
            <person name="Macko-Podgorni A."/>
            <person name="Grzebelus D."/>
            <person name="Bostan H."/>
            <person name="Rolling W."/>
            <person name="Curaba J."/>
            <person name="Simon P."/>
        </authorList>
    </citation>
    <scope>NUCLEOTIDE SEQUENCE</scope>
    <source>
        <tissue evidence="2">Leaf</tissue>
    </source>
</reference>
<dbReference type="Gramene" id="KZM96745">
    <property type="protein sequence ID" value="KZM96745"/>
    <property type="gene ID" value="DCAR_015893"/>
</dbReference>
<evidence type="ECO:0000256" key="1">
    <source>
        <dbReference type="SAM" id="MobiDB-lite"/>
    </source>
</evidence>
<evidence type="ECO:0000313" key="2">
    <source>
        <dbReference type="EMBL" id="WOG95487.1"/>
    </source>
</evidence>
<accession>A0A165A178</accession>
<protein>
    <submittedName>
        <fullName evidence="2">Uncharacterized protein</fullName>
    </submittedName>
</protein>
<dbReference type="AlphaFoldDB" id="A0A165A178"/>
<dbReference type="Proteomes" id="UP000077755">
    <property type="component" value="Chromosome 4"/>
</dbReference>
<gene>
    <name evidence="2" type="ORF">DCAR_0414806</name>
</gene>
<feature type="region of interest" description="Disordered" evidence="1">
    <location>
        <begin position="25"/>
        <end position="61"/>
    </location>
</feature>
<organism evidence="2 3">
    <name type="scientific">Daucus carota subsp. sativus</name>
    <name type="common">Carrot</name>
    <dbReference type="NCBI Taxonomy" id="79200"/>
    <lineage>
        <taxon>Eukaryota</taxon>
        <taxon>Viridiplantae</taxon>
        <taxon>Streptophyta</taxon>
        <taxon>Embryophyta</taxon>
        <taxon>Tracheophyta</taxon>
        <taxon>Spermatophyta</taxon>
        <taxon>Magnoliopsida</taxon>
        <taxon>eudicotyledons</taxon>
        <taxon>Gunneridae</taxon>
        <taxon>Pentapetalae</taxon>
        <taxon>asterids</taxon>
        <taxon>campanulids</taxon>
        <taxon>Apiales</taxon>
        <taxon>Apiaceae</taxon>
        <taxon>Apioideae</taxon>
        <taxon>Scandiceae</taxon>
        <taxon>Daucinae</taxon>
        <taxon>Daucus</taxon>
        <taxon>Daucus sect. Daucus</taxon>
    </lineage>
</organism>
<sequence>MCHMIHQEMVLGLAENIEHHLLEKENEELGSNTSYDAKKSSQTEVTASVSEDKSRKKSEKKALKGWSNLRKIVLEV</sequence>
<reference evidence="2" key="1">
    <citation type="journal article" date="2016" name="Nat. Genet.">
        <title>A high-quality carrot genome assembly provides new insights into carotenoid accumulation and asterid genome evolution.</title>
        <authorList>
            <person name="Iorizzo M."/>
            <person name="Ellison S."/>
            <person name="Senalik D."/>
            <person name="Zeng P."/>
            <person name="Satapoomin P."/>
            <person name="Huang J."/>
            <person name="Bowman M."/>
            <person name="Iovene M."/>
            <person name="Sanseverino W."/>
            <person name="Cavagnaro P."/>
            <person name="Yildiz M."/>
            <person name="Macko-Podgorni A."/>
            <person name="Moranska E."/>
            <person name="Grzebelus E."/>
            <person name="Grzebelus D."/>
            <person name="Ashrafi H."/>
            <person name="Zheng Z."/>
            <person name="Cheng S."/>
            <person name="Spooner D."/>
            <person name="Van Deynze A."/>
            <person name="Simon P."/>
        </authorList>
    </citation>
    <scope>NUCLEOTIDE SEQUENCE</scope>
    <source>
        <tissue evidence="2">Leaf</tissue>
    </source>
</reference>
<keyword evidence="3" id="KW-1185">Reference proteome</keyword>
<name>A0A165A178_DAUCS</name>
<proteinExistence type="predicted"/>
<evidence type="ECO:0000313" key="3">
    <source>
        <dbReference type="Proteomes" id="UP000077755"/>
    </source>
</evidence>
<dbReference type="EMBL" id="CP093346">
    <property type="protein sequence ID" value="WOG95487.1"/>
    <property type="molecule type" value="Genomic_DNA"/>
</dbReference>